<dbReference type="GO" id="GO:0044547">
    <property type="term" value="F:DNA topoisomerase binding"/>
    <property type="evidence" value="ECO:0007669"/>
    <property type="project" value="TreeGrafter"/>
</dbReference>
<reference evidence="3" key="1">
    <citation type="submission" date="2014-03" db="EMBL/GenBank/DDBJ databases">
        <authorList>
            <person name="Aksoy S."/>
            <person name="Warren W."/>
            <person name="Wilson R.K."/>
        </authorList>
    </citation>
    <scope>NUCLEOTIDE SEQUENCE [LARGE SCALE GENOMIC DNA]</scope>
    <source>
        <strain evidence="3">IAEA</strain>
    </source>
</reference>
<protein>
    <submittedName>
        <fullName evidence="2">HTH_48 domain-containing protein</fullName>
    </submittedName>
</protein>
<name>A0A1B0AEX7_GLOPL</name>
<dbReference type="GO" id="GO:0005634">
    <property type="term" value="C:nucleus"/>
    <property type="evidence" value="ECO:0007669"/>
    <property type="project" value="TreeGrafter"/>
</dbReference>
<dbReference type="GO" id="GO:0046975">
    <property type="term" value="F:histone H3K36 methyltransferase activity"/>
    <property type="evidence" value="ECO:0007669"/>
    <property type="project" value="TreeGrafter"/>
</dbReference>
<sequence length="118" mass="13357">MLYHFEKGWKAAQSFCNLNGLFAEGTISECRCRKWYGLFKSGGTSLEDKQAISRSSDFDDQMLLAAAQRDESFTTQMLTDSFNVNHSTIVRCLKKLKKDRLLGACLFSNLIPMSNTEV</sequence>
<dbReference type="Gene3D" id="1.10.10.1450">
    <property type="match status" value="1"/>
</dbReference>
<dbReference type="GO" id="GO:0044774">
    <property type="term" value="P:mitotic DNA integrity checkpoint signaling"/>
    <property type="evidence" value="ECO:0007669"/>
    <property type="project" value="TreeGrafter"/>
</dbReference>
<dbReference type="GO" id="GO:0003697">
    <property type="term" value="F:single-stranded DNA binding"/>
    <property type="evidence" value="ECO:0007669"/>
    <property type="project" value="TreeGrafter"/>
</dbReference>
<dbReference type="STRING" id="7398.A0A1B0AEX7"/>
<dbReference type="GO" id="GO:0042800">
    <property type="term" value="F:histone H3K4 methyltransferase activity"/>
    <property type="evidence" value="ECO:0007669"/>
    <property type="project" value="TreeGrafter"/>
</dbReference>
<evidence type="ECO:0000313" key="3">
    <source>
        <dbReference type="Proteomes" id="UP000092445"/>
    </source>
</evidence>
<dbReference type="PANTHER" id="PTHR46060">
    <property type="entry name" value="MARINER MOS1 TRANSPOSASE-LIKE PROTEIN"/>
    <property type="match status" value="1"/>
</dbReference>
<dbReference type="Pfam" id="PF17906">
    <property type="entry name" value="HTH_48"/>
    <property type="match status" value="1"/>
</dbReference>
<dbReference type="EnsemblMetazoa" id="GPAI043542-RA">
    <property type="protein sequence ID" value="GPAI043542-PA"/>
    <property type="gene ID" value="GPAI043542"/>
</dbReference>
<dbReference type="AlphaFoldDB" id="A0A1B0AEX7"/>
<keyword evidence="3" id="KW-1185">Reference proteome</keyword>
<dbReference type="GO" id="GO:0000014">
    <property type="term" value="F:single-stranded DNA endodeoxyribonuclease activity"/>
    <property type="evidence" value="ECO:0007669"/>
    <property type="project" value="TreeGrafter"/>
</dbReference>
<dbReference type="InterPro" id="IPR052709">
    <property type="entry name" value="Transposase-MT_Hybrid"/>
</dbReference>
<feature type="domain" description="Mos1 transposase HTH" evidence="1">
    <location>
        <begin position="1"/>
        <end position="42"/>
    </location>
</feature>
<dbReference type="GO" id="GO:0003690">
    <property type="term" value="F:double-stranded DNA binding"/>
    <property type="evidence" value="ECO:0007669"/>
    <property type="project" value="TreeGrafter"/>
</dbReference>
<dbReference type="GO" id="GO:0000793">
    <property type="term" value="C:condensed chromosome"/>
    <property type="evidence" value="ECO:0007669"/>
    <property type="project" value="TreeGrafter"/>
</dbReference>
<accession>A0A1B0AEX7</accession>
<dbReference type="InterPro" id="IPR041426">
    <property type="entry name" value="Mos1_HTH"/>
</dbReference>
<dbReference type="Proteomes" id="UP000092445">
    <property type="component" value="Unassembled WGS sequence"/>
</dbReference>
<dbReference type="VEuPathDB" id="VectorBase:GPAI043542"/>
<dbReference type="GO" id="GO:0000729">
    <property type="term" value="P:DNA double-strand break processing"/>
    <property type="evidence" value="ECO:0007669"/>
    <property type="project" value="TreeGrafter"/>
</dbReference>
<reference evidence="2" key="2">
    <citation type="submission" date="2020-05" db="UniProtKB">
        <authorList>
            <consortium name="EnsemblMetazoa"/>
        </authorList>
    </citation>
    <scope>IDENTIFICATION</scope>
    <source>
        <strain evidence="2">IAEA</strain>
    </source>
</reference>
<organism evidence="2 3">
    <name type="scientific">Glossina pallidipes</name>
    <name type="common">Tsetse fly</name>
    <dbReference type="NCBI Taxonomy" id="7398"/>
    <lineage>
        <taxon>Eukaryota</taxon>
        <taxon>Metazoa</taxon>
        <taxon>Ecdysozoa</taxon>
        <taxon>Arthropoda</taxon>
        <taxon>Hexapoda</taxon>
        <taxon>Insecta</taxon>
        <taxon>Pterygota</taxon>
        <taxon>Neoptera</taxon>
        <taxon>Endopterygota</taxon>
        <taxon>Diptera</taxon>
        <taxon>Brachycera</taxon>
        <taxon>Muscomorpha</taxon>
        <taxon>Hippoboscoidea</taxon>
        <taxon>Glossinidae</taxon>
        <taxon>Glossina</taxon>
    </lineage>
</organism>
<dbReference type="GO" id="GO:0015074">
    <property type="term" value="P:DNA integration"/>
    <property type="evidence" value="ECO:0007669"/>
    <property type="project" value="TreeGrafter"/>
</dbReference>
<dbReference type="GO" id="GO:0031297">
    <property type="term" value="P:replication fork processing"/>
    <property type="evidence" value="ECO:0007669"/>
    <property type="project" value="TreeGrafter"/>
</dbReference>
<evidence type="ECO:0000259" key="1">
    <source>
        <dbReference type="Pfam" id="PF17906"/>
    </source>
</evidence>
<proteinExistence type="predicted"/>
<dbReference type="GO" id="GO:0035861">
    <property type="term" value="C:site of double-strand break"/>
    <property type="evidence" value="ECO:0007669"/>
    <property type="project" value="TreeGrafter"/>
</dbReference>
<dbReference type="PANTHER" id="PTHR46060:SF2">
    <property type="entry name" value="HISTONE-LYSINE N-METHYLTRANSFERASE SETMAR"/>
    <property type="match status" value="1"/>
</dbReference>
<evidence type="ECO:0000313" key="2">
    <source>
        <dbReference type="EnsemblMetazoa" id="GPAI043542-PA"/>
    </source>
</evidence>
<dbReference type="GO" id="GO:0006303">
    <property type="term" value="P:double-strand break repair via nonhomologous end joining"/>
    <property type="evidence" value="ECO:0007669"/>
    <property type="project" value="TreeGrafter"/>
</dbReference>